<dbReference type="Proteomes" id="UP000195442">
    <property type="component" value="Unassembled WGS sequence"/>
</dbReference>
<proteinExistence type="predicted"/>
<dbReference type="AlphaFoldDB" id="A0A1R4HCR0"/>
<dbReference type="RefSeq" id="WP_087147625.1">
    <property type="nucleotide sequence ID" value="NZ_FUKJ01000302.1"/>
</dbReference>
<accession>A0A1R4HCR0</accession>
<keyword evidence="1" id="KW-0378">Hydrolase</keyword>
<dbReference type="OrthoDB" id="2057768at2"/>
<sequence>MKVSAEQLYEKLVTDYKLIGQKGQITFKLKDITVEIETKDTVGNLIQEWLKEWMRSEKIDFEENPNTQTFPDIFLDMKDRKKGLLEIKTFDFDRGPGFDLANFDSYSNSLLTNSYRVDSDYLILAYQMIGSEITIKDVWLKKIWELAGASSTYPLKVQEKKKVIYNIRPIIWFSKRSKFGAFKSKEEFLKALNETRYQYPKTHHDNAHWLNKVIKNYKEHTGSSLVIN</sequence>
<dbReference type="GO" id="GO:0009036">
    <property type="term" value="F:type II site-specific deoxyribonuclease activity"/>
    <property type="evidence" value="ECO:0007669"/>
    <property type="project" value="UniProtKB-EC"/>
</dbReference>
<name>A0A1R4HCR0_9GAMM</name>
<organism evidence="1 2">
    <name type="scientific">Crenothrix polyspora</name>
    <dbReference type="NCBI Taxonomy" id="360316"/>
    <lineage>
        <taxon>Bacteria</taxon>
        <taxon>Pseudomonadati</taxon>
        <taxon>Pseudomonadota</taxon>
        <taxon>Gammaproteobacteria</taxon>
        <taxon>Methylococcales</taxon>
        <taxon>Crenotrichaceae</taxon>
        <taxon>Crenothrix</taxon>
    </lineage>
</organism>
<keyword evidence="2" id="KW-1185">Reference proteome</keyword>
<evidence type="ECO:0000313" key="2">
    <source>
        <dbReference type="Proteomes" id="UP000195442"/>
    </source>
</evidence>
<reference evidence="2" key="1">
    <citation type="submission" date="2017-02" db="EMBL/GenBank/DDBJ databases">
        <authorList>
            <person name="Daims H."/>
        </authorList>
    </citation>
    <scope>NUCLEOTIDE SEQUENCE [LARGE SCALE GENOMIC DNA]</scope>
</reference>
<dbReference type="EC" id="3.1.21.4" evidence="1"/>
<dbReference type="EMBL" id="FUKJ01000302">
    <property type="protein sequence ID" value="SJM94024.1"/>
    <property type="molecule type" value="Genomic_DNA"/>
</dbReference>
<protein>
    <submittedName>
        <fullName evidence="1">Type-2 restriction enzyme NlaIV</fullName>
        <ecNumber evidence="1">3.1.21.4</ecNumber>
    </submittedName>
</protein>
<dbReference type="InterPro" id="IPR019064">
    <property type="entry name" value="Restrct_endonuc_II_NlaIV"/>
</dbReference>
<gene>
    <name evidence="1" type="primary">nlaIVR</name>
    <name evidence="1" type="ORF">CRENPOLYSF2_3700004</name>
</gene>
<dbReference type="Pfam" id="PF09564">
    <property type="entry name" value="RE_NgoBV"/>
    <property type="match status" value="1"/>
</dbReference>
<evidence type="ECO:0000313" key="1">
    <source>
        <dbReference type="EMBL" id="SJM94024.1"/>
    </source>
</evidence>